<keyword evidence="2 5" id="KW-0812">Transmembrane</keyword>
<feature type="transmembrane region" description="Helical" evidence="5">
    <location>
        <begin position="359"/>
        <end position="382"/>
    </location>
</feature>
<feature type="transmembrane region" description="Helical" evidence="5">
    <location>
        <begin position="332"/>
        <end position="353"/>
    </location>
</feature>
<gene>
    <name evidence="7" type="ORF">AVDCRST_MAG80-2550</name>
</gene>
<feature type="transmembrane region" description="Helical" evidence="5">
    <location>
        <begin position="276"/>
        <end position="295"/>
    </location>
</feature>
<dbReference type="PANTHER" id="PTHR43129">
    <property type="entry name" value="FOSMIDOMYCIN RESISTANCE PROTEIN"/>
    <property type="match status" value="1"/>
</dbReference>
<dbReference type="PROSITE" id="PS00216">
    <property type="entry name" value="SUGAR_TRANSPORT_1"/>
    <property type="match status" value="1"/>
</dbReference>
<dbReference type="GO" id="GO:0022857">
    <property type="term" value="F:transmembrane transporter activity"/>
    <property type="evidence" value="ECO:0007669"/>
    <property type="project" value="InterPro"/>
</dbReference>
<dbReference type="Pfam" id="PF07690">
    <property type="entry name" value="MFS_1"/>
    <property type="match status" value="1"/>
</dbReference>
<keyword evidence="3 5" id="KW-1133">Transmembrane helix</keyword>
<reference evidence="7" key="1">
    <citation type="submission" date="2020-02" db="EMBL/GenBank/DDBJ databases">
        <authorList>
            <person name="Meier V. D."/>
        </authorList>
    </citation>
    <scope>NUCLEOTIDE SEQUENCE</scope>
    <source>
        <strain evidence="7">AVDCRST_MAG80</strain>
    </source>
</reference>
<organism evidence="7">
    <name type="scientific">uncultured Rubrobacteraceae bacterium</name>
    <dbReference type="NCBI Taxonomy" id="349277"/>
    <lineage>
        <taxon>Bacteria</taxon>
        <taxon>Bacillati</taxon>
        <taxon>Actinomycetota</taxon>
        <taxon>Rubrobacteria</taxon>
        <taxon>Rubrobacterales</taxon>
        <taxon>Rubrobacteraceae</taxon>
        <taxon>environmental samples</taxon>
    </lineage>
</organism>
<protein>
    <submittedName>
        <fullName evidence="7">Fosmidomycin resistance protein</fullName>
    </submittedName>
</protein>
<feature type="transmembrane region" description="Helical" evidence="5">
    <location>
        <begin position="49"/>
        <end position="67"/>
    </location>
</feature>
<feature type="transmembrane region" description="Helical" evidence="5">
    <location>
        <begin position="137"/>
        <end position="160"/>
    </location>
</feature>
<comment type="subcellular location">
    <subcellularLocation>
        <location evidence="1">Cell membrane</location>
        <topology evidence="1">Multi-pass membrane protein</topology>
    </subcellularLocation>
</comment>
<name>A0A6J4QTQ4_9ACTN</name>
<feature type="transmembrane region" description="Helical" evidence="5">
    <location>
        <begin position="12"/>
        <end position="37"/>
    </location>
</feature>
<feature type="transmembrane region" description="Helical" evidence="5">
    <location>
        <begin position="166"/>
        <end position="183"/>
    </location>
</feature>
<dbReference type="SUPFAM" id="SSF103473">
    <property type="entry name" value="MFS general substrate transporter"/>
    <property type="match status" value="1"/>
</dbReference>
<dbReference type="CDD" id="cd17478">
    <property type="entry name" value="MFS_FsR"/>
    <property type="match status" value="1"/>
</dbReference>
<evidence type="ECO:0000256" key="3">
    <source>
        <dbReference type="ARBA" id="ARBA00022989"/>
    </source>
</evidence>
<feature type="transmembrane region" description="Helical" evidence="5">
    <location>
        <begin position="301"/>
        <end position="320"/>
    </location>
</feature>
<keyword evidence="4 5" id="KW-0472">Membrane</keyword>
<evidence type="ECO:0000313" key="7">
    <source>
        <dbReference type="EMBL" id="CAA9453336.1"/>
    </source>
</evidence>
<feature type="domain" description="Major facilitator superfamily (MFS) profile" evidence="6">
    <location>
        <begin position="11"/>
        <end position="387"/>
    </location>
</feature>
<evidence type="ECO:0000256" key="4">
    <source>
        <dbReference type="ARBA" id="ARBA00023136"/>
    </source>
</evidence>
<dbReference type="InterPro" id="IPR036259">
    <property type="entry name" value="MFS_trans_sf"/>
</dbReference>
<dbReference type="PROSITE" id="PS50850">
    <property type="entry name" value="MFS"/>
    <property type="match status" value="1"/>
</dbReference>
<dbReference type="InterPro" id="IPR011701">
    <property type="entry name" value="MFS"/>
</dbReference>
<evidence type="ECO:0000256" key="5">
    <source>
        <dbReference type="SAM" id="Phobius"/>
    </source>
</evidence>
<dbReference type="Gene3D" id="1.20.1250.20">
    <property type="entry name" value="MFS general substrate transporter like domains"/>
    <property type="match status" value="2"/>
</dbReference>
<dbReference type="PANTHER" id="PTHR43129:SF1">
    <property type="entry name" value="FOSMIDOMYCIN RESISTANCE PROTEIN"/>
    <property type="match status" value="1"/>
</dbReference>
<proteinExistence type="predicted"/>
<accession>A0A6J4QTQ4</accession>
<feature type="transmembrane region" description="Helical" evidence="5">
    <location>
        <begin position="249"/>
        <end position="269"/>
    </location>
</feature>
<dbReference type="InterPro" id="IPR020846">
    <property type="entry name" value="MFS_dom"/>
</dbReference>
<dbReference type="GO" id="GO:0005886">
    <property type="term" value="C:plasma membrane"/>
    <property type="evidence" value="ECO:0007669"/>
    <property type="project" value="UniProtKB-SubCell"/>
</dbReference>
<dbReference type="EMBL" id="CADCVC010000226">
    <property type="protein sequence ID" value="CAA9453336.1"/>
    <property type="molecule type" value="Genomic_DNA"/>
</dbReference>
<evidence type="ECO:0000259" key="6">
    <source>
        <dbReference type="PROSITE" id="PS50850"/>
    </source>
</evidence>
<evidence type="ECO:0000256" key="1">
    <source>
        <dbReference type="ARBA" id="ARBA00004651"/>
    </source>
</evidence>
<dbReference type="AlphaFoldDB" id="A0A6J4QTQ4"/>
<dbReference type="InterPro" id="IPR005829">
    <property type="entry name" value="Sugar_transporter_CS"/>
</dbReference>
<feature type="transmembrane region" description="Helical" evidence="5">
    <location>
        <begin position="215"/>
        <end position="237"/>
    </location>
</feature>
<evidence type="ECO:0000256" key="2">
    <source>
        <dbReference type="ARBA" id="ARBA00022692"/>
    </source>
</evidence>
<sequence length="394" mass="40525">MSAQKGVDKRSMAVLSAGHLFTDVNQGAVAALVPFLVAERGLSLAEAGFLVLAATLSSSIVQPLFGYFSDRTPLPALMPLGVMLGGVGIALVGVAPNYPLILLCTVLSGLGVAAFHPESARFANYVSGTGRARGMSFFSVGGNAGFALGPVITTPLVLYFGLPGSLFLAVPALLMGLVLFYELPRLLTFRPEAAEAAGKGAAEEPEYWGPFVRMVLVVTIRSFVYFALVTFVAQYYIEVLGSSPAFANAALSVMLFAGAFGTLMLGPLADRVGRRTVLAGSMLLLSPLLYAFTLAGPFPGMVFLALVGAATIGTFGVTVVMGQEYLPGRIGVAAGVTLGLSIGIGGVGAPIFGAVADSFGLPTMMLVLATLPLLGLALALSLPCRPKEPARSGV</sequence>
<feature type="transmembrane region" description="Helical" evidence="5">
    <location>
        <begin position="74"/>
        <end position="92"/>
    </location>
</feature>